<evidence type="ECO:0000256" key="6">
    <source>
        <dbReference type="ARBA" id="ARBA00022989"/>
    </source>
</evidence>
<evidence type="ECO:0000256" key="7">
    <source>
        <dbReference type="ARBA" id="ARBA00023136"/>
    </source>
</evidence>
<evidence type="ECO:0000313" key="10">
    <source>
        <dbReference type="EMBL" id="TKV57762.1"/>
    </source>
</evidence>
<feature type="transmembrane region" description="Helical" evidence="9">
    <location>
        <begin position="501"/>
        <end position="520"/>
    </location>
</feature>
<dbReference type="InterPro" id="IPR000060">
    <property type="entry name" value="BCCT_transptr"/>
</dbReference>
<dbReference type="Proteomes" id="UP000306985">
    <property type="component" value="Unassembled WGS sequence"/>
</dbReference>
<proteinExistence type="inferred from homology"/>
<organism evidence="10 11">
    <name type="scientific">Nakamurella flava</name>
    <dbReference type="NCBI Taxonomy" id="2576308"/>
    <lineage>
        <taxon>Bacteria</taxon>
        <taxon>Bacillati</taxon>
        <taxon>Actinomycetota</taxon>
        <taxon>Actinomycetes</taxon>
        <taxon>Nakamurellales</taxon>
        <taxon>Nakamurellaceae</taxon>
        <taxon>Nakamurella</taxon>
    </lineage>
</organism>
<dbReference type="RefSeq" id="WP_137450846.1">
    <property type="nucleotide sequence ID" value="NZ_SZZH01000004.1"/>
</dbReference>
<sequence length="574" mass="61675">MANTSPPPADPTASRSTDGPANERHAVNAPFIDAPGRHGVGAVFAVSVALLAVFVLWASIWPENLNTVMSAASTWVTSSIGWTYLIVPLACLIFLVSLVCTRYGAIRLGKPEDRPEFSTWAWLAMILSAVMGVGLISYGVAEPISHFATPPHGLAEPETMDAAVRAMQYSYFDWGPHAWAIFAVFGLAIAWSRHRKGRSGLISPMLRPVLGKAVDGWFGMAIDIFAILATLFGTTTSLGLGASQIDEGMSRVFGTPSGTGVQIAVIAVVTVLFTLSAMSGVHRGVKYISQVTTVLGVGLAVYVLVFGPTDFVSNLFVRATGQYFGDFFSTSLLTPLSSDDLTWMQWWTYFMMAWWLSWGAFVGVFLAKISKGRTVRQFILGVLGVPTLVFAGWFTIFGGSAIKFDMDGAPIVAATQENINNAFFSLLENLPLTQITSIAALLLVALFFISGADANTYVLGMLSCKGTLYPRRSVLLTWGVLTGMCAIVLLLANGLQALQQAALLSALPFTVIVTLLGISLTKELRSDPHYHALHPHAPELPAVPGPFVDDSRDLYAPEDVRPEPAAVRTTAPLH</sequence>
<feature type="transmembrane region" description="Helical" evidence="9">
    <location>
        <begin position="435"/>
        <end position="462"/>
    </location>
</feature>
<evidence type="ECO:0000256" key="3">
    <source>
        <dbReference type="ARBA" id="ARBA00022448"/>
    </source>
</evidence>
<evidence type="ECO:0000313" key="11">
    <source>
        <dbReference type="Proteomes" id="UP000306985"/>
    </source>
</evidence>
<feature type="transmembrane region" description="Helical" evidence="9">
    <location>
        <begin position="346"/>
        <end position="366"/>
    </location>
</feature>
<evidence type="ECO:0000256" key="9">
    <source>
        <dbReference type="SAM" id="Phobius"/>
    </source>
</evidence>
<name>A0A4U6QCS7_9ACTN</name>
<evidence type="ECO:0000256" key="4">
    <source>
        <dbReference type="ARBA" id="ARBA00022475"/>
    </source>
</evidence>
<feature type="region of interest" description="Disordered" evidence="8">
    <location>
        <begin position="1"/>
        <end position="22"/>
    </location>
</feature>
<keyword evidence="11" id="KW-1185">Reference proteome</keyword>
<accession>A0A4U6QCS7</accession>
<dbReference type="NCBIfam" id="TIGR00842">
    <property type="entry name" value="bcct"/>
    <property type="match status" value="1"/>
</dbReference>
<dbReference type="PANTHER" id="PTHR30047">
    <property type="entry name" value="HIGH-AFFINITY CHOLINE TRANSPORT PROTEIN-RELATED"/>
    <property type="match status" value="1"/>
</dbReference>
<reference evidence="10 11" key="1">
    <citation type="submission" date="2019-05" db="EMBL/GenBank/DDBJ databases">
        <title>Nakamurella sp. N5BH11, whole genome shotgun sequence.</title>
        <authorList>
            <person name="Tuo L."/>
        </authorList>
    </citation>
    <scope>NUCLEOTIDE SEQUENCE [LARGE SCALE GENOMIC DNA]</scope>
    <source>
        <strain evidence="10 11">N5BH11</strain>
    </source>
</reference>
<comment type="similarity">
    <text evidence="2">Belongs to the BCCT transporter (TC 2.A.15) family.</text>
</comment>
<feature type="transmembrane region" description="Helical" evidence="9">
    <location>
        <begin position="40"/>
        <end position="60"/>
    </location>
</feature>
<dbReference type="PANTHER" id="PTHR30047:SF7">
    <property type="entry name" value="HIGH-AFFINITY CHOLINE TRANSPORT PROTEIN"/>
    <property type="match status" value="1"/>
</dbReference>
<feature type="transmembrane region" description="Helical" evidence="9">
    <location>
        <begin position="287"/>
        <end position="307"/>
    </location>
</feature>
<dbReference type="AlphaFoldDB" id="A0A4U6QCS7"/>
<keyword evidence="7 9" id="KW-0472">Membrane</keyword>
<dbReference type="GO" id="GO:0005886">
    <property type="term" value="C:plasma membrane"/>
    <property type="evidence" value="ECO:0007669"/>
    <property type="project" value="UniProtKB-SubCell"/>
</dbReference>
<dbReference type="EMBL" id="SZZH01000004">
    <property type="protein sequence ID" value="TKV57762.1"/>
    <property type="molecule type" value="Genomic_DNA"/>
</dbReference>
<evidence type="ECO:0000256" key="8">
    <source>
        <dbReference type="SAM" id="MobiDB-lite"/>
    </source>
</evidence>
<gene>
    <name evidence="10" type="ORF">FDO65_16615</name>
</gene>
<feature type="transmembrane region" description="Helical" evidence="9">
    <location>
        <begin position="474"/>
        <end position="495"/>
    </location>
</feature>
<evidence type="ECO:0000256" key="1">
    <source>
        <dbReference type="ARBA" id="ARBA00004651"/>
    </source>
</evidence>
<feature type="transmembrane region" description="Helical" evidence="9">
    <location>
        <begin position="213"/>
        <end position="233"/>
    </location>
</feature>
<feature type="transmembrane region" description="Helical" evidence="9">
    <location>
        <begin position="378"/>
        <end position="397"/>
    </location>
</feature>
<feature type="transmembrane region" description="Helical" evidence="9">
    <location>
        <begin position="120"/>
        <end position="141"/>
    </location>
</feature>
<feature type="compositionally biased region" description="Pro residues" evidence="8">
    <location>
        <begin position="1"/>
        <end position="10"/>
    </location>
</feature>
<keyword evidence="5 9" id="KW-0812">Transmembrane</keyword>
<feature type="transmembrane region" description="Helical" evidence="9">
    <location>
        <begin position="253"/>
        <end position="275"/>
    </location>
</feature>
<dbReference type="Pfam" id="PF02028">
    <property type="entry name" value="BCCT"/>
    <property type="match status" value="1"/>
</dbReference>
<keyword evidence="6 9" id="KW-1133">Transmembrane helix</keyword>
<dbReference type="GO" id="GO:0022857">
    <property type="term" value="F:transmembrane transporter activity"/>
    <property type="evidence" value="ECO:0007669"/>
    <property type="project" value="InterPro"/>
</dbReference>
<comment type="subcellular location">
    <subcellularLocation>
        <location evidence="1">Cell membrane</location>
        <topology evidence="1">Multi-pass membrane protein</topology>
    </subcellularLocation>
</comment>
<keyword evidence="3" id="KW-0813">Transport</keyword>
<feature type="transmembrane region" description="Helical" evidence="9">
    <location>
        <begin position="80"/>
        <end position="100"/>
    </location>
</feature>
<feature type="transmembrane region" description="Helical" evidence="9">
    <location>
        <begin position="174"/>
        <end position="192"/>
    </location>
</feature>
<keyword evidence="4" id="KW-1003">Cell membrane</keyword>
<dbReference type="OrthoDB" id="9775735at2"/>
<evidence type="ECO:0000256" key="5">
    <source>
        <dbReference type="ARBA" id="ARBA00022692"/>
    </source>
</evidence>
<evidence type="ECO:0000256" key="2">
    <source>
        <dbReference type="ARBA" id="ARBA00005658"/>
    </source>
</evidence>
<protein>
    <submittedName>
        <fullName evidence="10">BCCT family transporter</fullName>
    </submittedName>
</protein>
<comment type="caution">
    <text evidence="10">The sequence shown here is derived from an EMBL/GenBank/DDBJ whole genome shotgun (WGS) entry which is preliminary data.</text>
</comment>